<feature type="non-terminal residue" evidence="1">
    <location>
        <position position="39"/>
    </location>
</feature>
<accession>A0A6J4INE9</accession>
<proteinExistence type="predicted"/>
<feature type="non-terminal residue" evidence="1">
    <location>
        <position position="1"/>
    </location>
</feature>
<sequence length="39" mass="4546">CTHLNSAGRVTRAFVIMTTRSRRSMRSIKRARRNGRSRV</sequence>
<protein>
    <submittedName>
        <fullName evidence="1">Uncharacterized protein</fullName>
    </submittedName>
</protein>
<dbReference type="EMBL" id="CADCTC010000137">
    <property type="protein sequence ID" value="CAA9254525.1"/>
    <property type="molecule type" value="Genomic_DNA"/>
</dbReference>
<organism evidence="1">
    <name type="scientific">uncultured Chloroflexota bacterium</name>
    <dbReference type="NCBI Taxonomy" id="166587"/>
    <lineage>
        <taxon>Bacteria</taxon>
        <taxon>Bacillati</taxon>
        <taxon>Chloroflexota</taxon>
        <taxon>environmental samples</taxon>
    </lineage>
</organism>
<gene>
    <name evidence="1" type="ORF">AVDCRST_MAG77-2365</name>
</gene>
<dbReference type="AlphaFoldDB" id="A0A6J4INE9"/>
<reference evidence="1" key="1">
    <citation type="submission" date="2020-02" db="EMBL/GenBank/DDBJ databases">
        <authorList>
            <person name="Meier V. D."/>
        </authorList>
    </citation>
    <scope>NUCLEOTIDE SEQUENCE</scope>
    <source>
        <strain evidence="1">AVDCRST_MAG77</strain>
    </source>
</reference>
<evidence type="ECO:0000313" key="1">
    <source>
        <dbReference type="EMBL" id="CAA9254525.1"/>
    </source>
</evidence>
<name>A0A6J4INE9_9CHLR</name>